<comment type="caution">
    <text evidence="1">The sequence shown here is derived from an EMBL/GenBank/DDBJ whole genome shotgun (WGS) entry which is preliminary data.</text>
</comment>
<organism evidence="1 2">
    <name type="scientific">Bacillus bingmayongensis</name>
    <dbReference type="NCBI Taxonomy" id="1150157"/>
    <lineage>
        <taxon>Bacteria</taxon>
        <taxon>Bacillati</taxon>
        <taxon>Bacillota</taxon>
        <taxon>Bacilli</taxon>
        <taxon>Bacillales</taxon>
        <taxon>Bacillaceae</taxon>
        <taxon>Bacillus</taxon>
    </lineage>
</organism>
<evidence type="ECO:0000313" key="2">
    <source>
        <dbReference type="Proteomes" id="UP001291930"/>
    </source>
</evidence>
<name>A0ABU5K328_9BACI</name>
<dbReference type="RefSeq" id="WP_374219417.1">
    <property type="nucleotide sequence ID" value="NZ_JAXOVW010000113.1"/>
</dbReference>
<reference evidence="2" key="1">
    <citation type="submission" date="2023-11" db="EMBL/GenBank/DDBJ databases">
        <title>Genome Sequence of Bacillus pseudomycoides stain BUPM19.</title>
        <authorList>
            <person name="Farhat A."/>
        </authorList>
    </citation>
    <scope>NUCLEOTIDE SEQUENCE [LARGE SCALE GENOMIC DNA]</scope>
    <source>
        <strain evidence="2">BUPM19</strain>
    </source>
</reference>
<evidence type="ECO:0000313" key="1">
    <source>
        <dbReference type="EMBL" id="MDZ5610133.1"/>
    </source>
</evidence>
<dbReference type="EMBL" id="JAXOVW010000113">
    <property type="protein sequence ID" value="MDZ5610133.1"/>
    <property type="molecule type" value="Genomic_DNA"/>
</dbReference>
<dbReference type="InterPro" id="IPR046905">
    <property type="entry name" value="ABC-3C_MC1"/>
</dbReference>
<protein>
    <submittedName>
        <fullName evidence="1">ABC-three component system middle component 1</fullName>
    </submittedName>
</protein>
<keyword evidence="2" id="KW-1185">Reference proteome</keyword>
<gene>
    <name evidence="1" type="ORF">U2I54_24595</name>
</gene>
<dbReference type="Pfam" id="PF20289">
    <property type="entry name" value="MComp1"/>
    <property type="match status" value="1"/>
</dbReference>
<dbReference type="Proteomes" id="UP001291930">
    <property type="component" value="Unassembled WGS sequence"/>
</dbReference>
<sequence>MKKIIRKIFSDHNFNEYELSLIGEENNVLFFANLNKDSVNFYAVVFVNKIESTFLDEGVPEIFSAIKSLEKGYDPRMDKNLSMLVCLHTDNEADLKELHKNIFEIEEDPYFFKKYVFSFTKEQEKTLTELFEREEGENSKFIINKIVNDNENFVSFKRNPDILSDSEYGICSRLLIKLPFIVFERGEKKIVDLSKKIMEDLQTENIEKEIREWLKIEIEDNKHIVDDILKMIEGDE</sequence>
<accession>A0ABU5K328</accession>
<proteinExistence type="predicted"/>